<dbReference type="InParanoid" id="A0A165DCZ5"/>
<organism evidence="3 4">
    <name type="scientific">Exidia glandulosa HHB12029</name>
    <dbReference type="NCBI Taxonomy" id="1314781"/>
    <lineage>
        <taxon>Eukaryota</taxon>
        <taxon>Fungi</taxon>
        <taxon>Dikarya</taxon>
        <taxon>Basidiomycota</taxon>
        <taxon>Agaricomycotina</taxon>
        <taxon>Agaricomycetes</taxon>
        <taxon>Auriculariales</taxon>
        <taxon>Exidiaceae</taxon>
        <taxon>Exidia</taxon>
    </lineage>
</organism>
<keyword evidence="4" id="KW-1185">Reference proteome</keyword>
<dbReference type="EMBL" id="KV426233">
    <property type="protein sequence ID" value="KZV84256.1"/>
    <property type="molecule type" value="Genomic_DNA"/>
</dbReference>
<evidence type="ECO:0000313" key="3">
    <source>
        <dbReference type="EMBL" id="KZV84256.1"/>
    </source>
</evidence>
<feature type="compositionally biased region" description="Low complexity" evidence="1">
    <location>
        <begin position="310"/>
        <end position="320"/>
    </location>
</feature>
<dbReference type="AlphaFoldDB" id="A0A165DCZ5"/>
<evidence type="ECO:0000313" key="4">
    <source>
        <dbReference type="Proteomes" id="UP000077266"/>
    </source>
</evidence>
<protein>
    <recommendedName>
        <fullName evidence="5">Transmembrane protein</fullName>
    </recommendedName>
</protein>
<evidence type="ECO:0000256" key="1">
    <source>
        <dbReference type="SAM" id="MobiDB-lite"/>
    </source>
</evidence>
<keyword evidence="2" id="KW-0812">Transmembrane</keyword>
<evidence type="ECO:0000256" key="2">
    <source>
        <dbReference type="SAM" id="Phobius"/>
    </source>
</evidence>
<evidence type="ECO:0008006" key="5">
    <source>
        <dbReference type="Google" id="ProtNLM"/>
    </source>
</evidence>
<dbReference type="Gene3D" id="2.60.120.260">
    <property type="entry name" value="Galactose-binding domain-like"/>
    <property type="match status" value="1"/>
</dbReference>
<dbReference type="Proteomes" id="UP000077266">
    <property type="component" value="Unassembled WGS sequence"/>
</dbReference>
<name>A0A165DCZ5_EXIGL</name>
<reference evidence="3 4" key="1">
    <citation type="journal article" date="2016" name="Mol. Biol. Evol.">
        <title>Comparative Genomics of Early-Diverging Mushroom-Forming Fungi Provides Insights into the Origins of Lignocellulose Decay Capabilities.</title>
        <authorList>
            <person name="Nagy L.G."/>
            <person name="Riley R."/>
            <person name="Tritt A."/>
            <person name="Adam C."/>
            <person name="Daum C."/>
            <person name="Floudas D."/>
            <person name="Sun H."/>
            <person name="Yadav J.S."/>
            <person name="Pangilinan J."/>
            <person name="Larsson K.H."/>
            <person name="Matsuura K."/>
            <person name="Barry K."/>
            <person name="Labutti K."/>
            <person name="Kuo R."/>
            <person name="Ohm R.A."/>
            <person name="Bhattacharya S.S."/>
            <person name="Shirouzu T."/>
            <person name="Yoshinaga Y."/>
            <person name="Martin F.M."/>
            <person name="Grigoriev I.V."/>
            <person name="Hibbett D.S."/>
        </authorList>
    </citation>
    <scope>NUCLEOTIDE SEQUENCE [LARGE SCALE GENOMIC DNA]</scope>
    <source>
        <strain evidence="3 4">HHB12029</strain>
    </source>
</reference>
<gene>
    <name evidence="3" type="ORF">EXIGLDRAFT_842356</name>
</gene>
<feature type="region of interest" description="Disordered" evidence="1">
    <location>
        <begin position="256"/>
        <end position="339"/>
    </location>
</feature>
<keyword evidence="2" id="KW-1133">Transmembrane helix</keyword>
<sequence>MPSNITVDDTSPEIVYTGTWDPNYYPSSLAFNGSHRLSYDPTATATLKFKGIAVYYWAPLWPYIVNTTVTLDNGTSHFLDLTDYDSLGKDGTGQVETVLSQVRWSQTGLEDKEHTLVATMAPGAIYLVVDAITYTVSQTLPTPGAARARTLAIALGTSLALAVLLGCGFAAYFFFVLRGRWRWRRRGHTRMQSASFNLIDEMDGAPKQRPGSMWVHPTPPQLVPHPYSFSGGSRTRSSLDEYSPWVGMGPLASRVADEPSDMDGEWEHRTPTAEEDDILSATAQRPAPLPPGAGYPYMHVSNRDVDDDAVSVASSSSTRTRVQEMPMSTSKSDTRSRAS</sequence>
<feature type="transmembrane region" description="Helical" evidence="2">
    <location>
        <begin position="151"/>
        <end position="177"/>
    </location>
</feature>
<dbReference type="OrthoDB" id="3234968at2759"/>
<accession>A0A165DCZ5</accession>
<keyword evidence="2" id="KW-0472">Membrane</keyword>
<dbReference type="STRING" id="1314781.A0A165DCZ5"/>
<proteinExistence type="predicted"/>